<dbReference type="SMART" id="SM00267">
    <property type="entry name" value="GGDEF"/>
    <property type="match status" value="1"/>
</dbReference>
<gene>
    <name evidence="3" type="ORF">BJY16_007340</name>
</gene>
<dbReference type="EMBL" id="JACHNB010000001">
    <property type="protein sequence ID" value="MBB4743881.1"/>
    <property type="molecule type" value="Genomic_DNA"/>
</dbReference>
<dbReference type="NCBIfam" id="TIGR00254">
    <property type="entry name" value="GGDEF"/>
    <property type="match status" value="1"/>
</dbReference>
<proteinExistence type="predicted"/>
<feature type="transmembrane region" description="Helical" evidence="1">
    <location>
        <begin position="123"/>
        <end position="147"/>
    </location>
</feature>
<keyword evidence="4" id="KW-1185">Reference proteome</keyword>
<accession>A0A7W7MBD5</accession>
<dbReference type="Proteomes" id="UP000546162">
    <property type="component" value="Unassembled WGS sequence"/>
</dbReference>
<feature type="transmembrane region" description="Helical" evidence="1">
    <location>
        <begin position="61"/>
        <end position="82"/>
    </location>
</feature>
<dbReference type="PROSITE" id="PS50887">
    <property type="entry name" value="GGDEF"/>
    <property type="match status" value="1"/>
</dbReference>
<dbReference type="AlphaFoldDB" id="A0A7W7MBD5"/>
<evidence type="ECO:0000313" key="4">
    <source>
        <dbReference type="Proteomes" id="UP000546162"/>
    </source>
</evidence>
<dbReference type="PANTHER" id="PTHR46663">
    <property type="entry name" value="DIGUANYLATE CYCLASE DGCT-RELATED"/>
    <property type="match status" value="1"/>
</dbReference>
<feature type="transmembrane region" description="Helical" evidence="1">
    <location>
        <begin position="159"/>
        <end position="177"/>
    </location>
</feature>
<name>A0A7W7MBD5_9ACTN</name>
<dbReference type="SUPFAM" id="SSF55073">
    <property type="entry name" value="Nucleotide cyclase"/>
    <property type="match status" value="1"/>
</dbReference>
<sequence length="471" mass="50205">MKNKVIWVLLGATVLAAVAMWWRRETLTSDIIYFAWAVPLAVAVCITAARQPAKRNRVPWCLIAFALVLWLSGDTVQTVQYYSGYVPPVGLSDVLWLSGYPAMAAALLMMARYRAAGRVRGVVLDALTLTFAAGIAAYVYFCLPIIAEGFTTLESVTPALYPLGDVMLLAGVLMLFLSPGRRGGPTYLMLAAATLYLLTDSANNVLFYVVHSDTSWSLDGAVLLGNCLLACAGLHHRSDELTEPGRAVEVLHPARVLFLGAALATAPTVVLTHTGLGPGGRTILMAATLACIACVLTRFLQAVRELERTQAQLAYQARHDPLTGLANRAAFTEHLEQDTAGVLLYLDLDGFKGINDRDGHEAGDAVLQAVGQRLSAAVRSSDLVVRLGGDEFVIACPAADTAYGELLAQRIVAEVSRPVEFGGRHLVVGVSVGIAAHTHISTGSRHAALRAADEAMYAAKSRGKGNWVVAA</sequence>
<reference evidence="3 4" key="1">
    <citation type="submission" date="2020-08" db="EMBL/GenBank/DDBJ databases">
        <title>Sequencing the genomes of 1000 actinobacteria strains.</title>
        <authorList>
            <person name="Klenk H.-P."/>
        </authorList>
    </citation>
    <scope>NUCLEOTIDE SEQUENCE [LARGE SCALE GENOMIC DNA]</scope>
    <source>
        <strain evidence="3 4">DSM 45809</strain>
    </source>
</reference>
<dbReference type="Pfam" id="PF00990">
    <property type="entry name" value="GGDEF"/>
    <property type="match status" value="1"/>
</dbReference>
<protein>
    <submittedName>
        <fullName evidence="3">Diguanylate cyclase (GGDEF)-like protein</fullName>
    </submittedName>
</protein>
<keyword evidence="1" id="KW-0812">Transmembrane</keyword>
<dbReference type="InterPro" id="IPR043128">
    <property type="entry name" value="Rev_trsase/Diguanyl_cyclase"/>
</dbReference>
<dbReference type="InterPro" id="IPR029787">
    <property type="entry name" value="Nucleotide_cyclase"/>
</dbReference>
<keyword evidence="1" id="KW-1133">Transmembrane helix</keyword>
<feature type="domain" description="GGDEF" evidence="2">
    <location>
        <begin position="339"/>
        <end position="471"/>
    </location>
</feature>
<dbReference type="PANTHER" id="PTHR46663:SF2">
    <property type="entry name" value="GGDEF DOMAIN-CONTAINING PROTEIN"/>
    <property type="match status" value="1"/>
</dbReference>
<evidence type="ECO:0000256" key="1">
    <source>
        <dbReference type="SAM" id="Phobius"/>
    </source>
</evidence>
<dbReference type="RefSeq" id="WP_185044123.1">
    <property type="nucleotide sequence ID" value="NZ_BAABFG010000005.1"/>
</dbReference>
<organism evidence="3 4">
    <name type="scientific">Actinoplanes octamycinicus</name>
    <dbReference type="NCBI Taxonomy" id="135948"/>
    <lineage>
        <taxon>Bacteria</taxon>
        <taxon>Bacillati</taxon>
        <taxon>Actinomycetota</taxon>
        <taxon>Actinomycetes</taxon>
        <taxon>Micromonosporales</taxon>
        <taxon>Micromonosporaceae</taxon>
        <taxon>Actinoplanes</taxon>
    </lineage>
</organism>
<dbReference type="InterPro" id="IPR000160">
    <property type="entry name" value="GGDEF_dom"/>
</dbReference>
<dbReference type="CDD" id="cd01949">
    <property type="entry name" value="GGDEF"/>
    <property type="match status" value="1"/>
</dbReference>
<feature type="transmembrane region" description="Helical" evidence="1">
    <location>
        <begin position="32"/>
        <end position="49"/>
    </location>
</feature>
<keyword evidence="1" id="KW-0472">Membrane</keyword>
<feature type="transmembrane region" description="Helical" evidence="1">
    <location>
        <begin position="256"/>
        <end position="276"/>
    </location>
</feature>
<evidence type="ECO:0000259" key="2">
    <source>
        <dbReference type="PROSITE" id="PS50887"/>
    </source>
</evidence>
<feature type="transmembrane region" description="Helical" evidence="1">
    <location>
        <begin position="94"/>
        <end position="111"/>
    </location>
</feature>
<comment type="caution">
    <text evidence="3">The sequence shown here is derived from an EMBL/GenBank/DDBJ whole genome shotgun (WGS) entry which is preliminary data.</text>
</comment>
<dbReference type="InterPro" id="IPR052163">
    <property type="entry name" value="DGC-Regulatory_Protein"/>
</dbReference>
<dbReference type="Gene3D" id="3.30.70.270">
    <property type="match status" value="1"/>
</dbReference>
<evidence type="ECO:0000313" key="3">
    <source>
        <dbReference type="EMBL" id="MBB4743881.1"/>
    </source>
</evidence>
<feature type="transmembrane region" description="Helical" evidence="1">
    <location>
        <begin position="282"/>
        <end position="300"/>
    </location>
</feature>